<protein>
    <submittedName>
        <fullName evidence="2">Uncharacterized protein</fullName>
    </submittedName>
</protein>
<dbReference type="PANTHER" id="PTHR37449">
    <property type="match status" value="1"/>
</dbReference>
<dbReference type="AlphaFoldDB" id="A0A3P5XQK2"/>
<evidence type="ECO:0000313" key="3">
    <source>
        <dbReference type="Proteomes" id="UP000277498"/>
    </source>
</evidence>
<accession>A0A3P5XQK2</accession>
<name>A0A3P5XQK2_9RHOB</name>
<dbReference type="Proteomes" id="UP000277498">
    <property type="component" value="Unassembled WGS sequence"/>
</dbReference>
<gene>
    <name evidence="2" type="ORF">XINFAN_03669</name>
</gene>
<feature type="region of interest" description="Disordered" evidence="1">
    <location>
        <begin position="122"/>
        <end position="141"/>
    </location>
</feature>
<evidence type="ECO:0000313" key="2">
    <source>
        <dbReference type="EMBL" id="VDC33167.1"/>
    </source>
</evidence>
<proteinExistence type="predicted"/>
<keyword evidence="3" id="KW-1185">Reference proteome</keyword>
<reference evidence="2 3" key="1">
    <citation type="submission" date="2018-11" db="EMBL/GenBank/DDBJ databases">
        <authorList>
            <person name="Criscuolo A."/>
        </authorList>
    </citation>
    <scope>NUCLEOTIDE SEQUENCE [LARGE SCALE GENOMIC DNA]</scope>
    <source>
        <strain evidence="2">ACIP111625</strain>
    </source>
</reference>
<dbReference type="PANTHER" id="PTHR37449:SF1">
    <property type="entry name" value="OS02G0159950 PROTEIN"/>
    <property type="match status" value="1"/>
</dbReference>
<organism evidence="2 3">
    <name type="scientific">Pseudogemmobacter humi</name>
    <dbReference type="NCBI Taxonomy" id="2483812"/>
    <lineage>
        <taxon>Bacteria</taxon>
        <taxon>Pseudomonadati</taxon>
        <taxon>Pseudomonadota</taxon>
        <taxon>Alphaproteobacteria</taxon>
        <taxon>Rhodobacterales</taxon>
        <taxon>Paracoccaceae</taxon>
        <taxon>Pseudogemmobacter</taxon>
    </lineage>
</organism>
<evidence type="ECO:0000256" key="1">
    <source>
        <dbReference type="SAM" id="MobiDB-lite"/>
    </source>
</evidence>
<sequence length="351" mass="37594">MVRRSTSGPSGTLRAWTFRIFSRPLISGFGTWIWRSNRPGRSSAGSSTSFLLVAAMMITPSLASNPSISTRSWFSVCSRSSLPPPMPTPRARPTASISSMKTMQGAFFLACSNMSRTRLAPTPTNISTKSEPEMVKNGTPASPAMARARSVLPVPGGPTSSAPLGILPPSRENFCGLRRNSTISSSSSLASSIPATSSKVTRPCFSVSSFARDLPKPMAPPLPPPCIRFMKKIQIPISTRNGSHSEISDMKPDCCCGVAWTSTPWAISFSVTCSSPGLTVEKVLPSLVRTVTRSPSSVTEATRPASTCSMKSDQDNCREDIAVCPPENRLKSARIKSSRTTQKAILRALFT</sequence>
<dbReference type="EMBL" id="UXAW01000107">
    <property type="protein sequence ID" value="VDC33167.1"/>
    <property type="molecule type" value="Genomic_DNA"/>
</dbReference>